<evidence type="ECO:0000259" key="8">
    <source>
        <dbReference type="Pfam" id="PF09335"/>
    </source>
</evidence>
<keyword evidence="4 7" id="KW-0812">Transmembrane</keyword>
<evidence type="ECO:0000313" key="10">
    <source>
        <dbReference type="Proteomes" id="UP000002892"/>
    </source>
</evidence>
<dbReference type="InterPro" id="IPR032816">
    <property type="entry name" value="VTT_dom"/>
</dbReference>
<feature type="transmembrane region" description="Helical" evidence="7">
    <location>
        <begin position="175"/>
        <end position="196"/>
    </location>
</feature>
<dbReference type="eggNOG" id="COG0586">
    <property type="taxonomic scope" value="Bacteria"/>
</dbReference>
<proteinExistence type="inferred from homology"/>
<comment type="subcellular location">
    <subcellularLocation>
        <location evidence="1">Cell membrane</location>
        <topology evidence="1">Multi-pass membrane protein</topology>
    </subcellularLocation>
</comment>
<feature type="transmembrane region" description="Helical" evidence="7">
    <location>
        <begin position="66"/>
        <end position="87"/>
    </location>
</feature>
<dbReference type="PANTHER" id="PTHR42709">
    <property type="entry name" value="ALKALINE PHOSPHATASE LIKE PROTEIN"/>
    <property type="match status" value="1"/>
</dbReference>
<dbReference type="PANTHER" id="PTHR42709:SF6">
    <property type="entry name" value="UNDECAPRENYL PHOSPHATE TRANSPORTER A"/>
    <property type="match status" value="1"/>
</dbReference>
<evidence type="ECO:0000256" key="1">
    <source>
        <dbReference type="ARBA" id="ARBA00004651"/>
    </source>
</evidence>
<evidence type="ECO:0000256" key="3">
    <source>
        <dbReference type="ARBA" id="ARBA00022475"/>
    </source>
</evidence>
<keyword evidence="10" id="KW-1185">Reference proteome</keyword>
<evidence type="ECO:0000256" key="5">
    <source>
        <dbReference type="ARBA" id="ARBA00022989"/>
    </source>
</evidence>
<keyword evidence="3" id="KW-1003">Cell membrane</keyword>
<dbReference type="KEGG" id="dai:Desaci_4204"/>
<dbReference type="InterPro" id="IPR051311">
    <property type="entry name" value="DedA_domain"/>
</dbReference>
<dbReference type="RefSeq" id="WP_014829049.1">
    <property type="nucleotide sequence ID" value="NC_018068.1"/>
</dbReference>
<dbReference type="HOGENOM" id="CLU_044208_1_2_9"/>
<name>I4DB89_DESAJ</name>
<accession>I4DB89</accession>
<dbReference type="Proteomes" id="UP000002892">
    <property type="component" value="Chromosome"/>
</dbReference>
<feature type="transmembrane region" description="Helical" evidence="7">
    <location>
        <begin position="12"/>
        <end position="30"/>
    </location>
</feature>
<feature type="domain" description="VTT" evidence="8">
    <location>
        <begin position="38"/>
        <end position="163"/>
    </location>
</feature>
<dbReference type="EMBL" id="CP003639">
    <property type="protein sequence ID" value="AFM43063.1"/>
    <property type="molecule type" value="Genomic_DNA"/>
</dbReference>
<comment type="similarity">
    <text evidence="2">Belongs to the DedA family.</text>
</comment>
<dbReference type="STRING" id="646529.Desaci_4204"/>
<dbReference type="GO" id="GO:0005886">
    <property type="term" value="C:plasma membrane"/>
    <property type="evidence" value="ECO:0007669"/>
    <property type="project" value="UniProtKB-SubCell"/>
</dbReference>
<evidence type="ECO:0000256" key="2">
    <source>
        <dbReference type="ARBA" id="ARBA00010792"/>
    </source>
</evidence>
<evidence type="ECO:0000256" key="6">
    <source>
        <dbReference type="ARBA" id="ARBA00023136"/>
    </source>
</evidence>
<keyword evidence="5 7" id="KW-1133">Transmembrane helix</keyword>
<feature type="transmembrane region" description="Helical" evidence="7">
    <location>
        <begin position="143"/>
        <end position="163"/>
    </location>
</feature>
<organism evidence="9 10">
    <name type="scientific">Desulfosporosinus acidiphilus (strain DSM 22704 / JCM 16185 / SJ4)</name>
    <dbReference type="NCBI Taxonomy" id="646529"/>
    <lineage>
        <taxon>Bacteria</taxon>
        <taxon>Bacillati</taxon>
        <taxon>Bacillota</taxon>
        <taxon>Clostridia</taxon>
        <taxon>Eubacteriales</taxon>
        <taxon>Desulfitobacteriaceae</taxon>
        <taxon>Desulfosporosinus</taxon>
    </lineage>
</organism>
<evidence type="ECO:0000256" key="4">
    <source>
        <dbReference type="ARBA" id="ARBA00022692"/>
    </source>
</evidence>
<dbReference type="Pfam" id="PF09335">
    <property type="entry name" value="VTT_dom"/>
    <property type="match status" value="1"/>
</dbReference>
<reference evidence="9 10" key="1">
    <citation type="journal article" date="2012" name="J. Bacteriol.">
        <title>Complete genome sequences of Desulfosporosinus orientis DSM765T, Desulfosporosinus youngiae DSM17734T, Desulfosporosinus meridiei DSM13257T, and Desulfosporosinus acidiphilus DSM22704T.</title>
        <authorList>
            <person name="Pester M."/>
            <person name="Brambilla E."/>
            <person name="Alazard D."/>
            <person name="Rattei T."/>
            <person name="Weinmaier T."/>
            <person name="Han J."/>
            <person name="Lucas S."/>
            <person name="Lapidus A."/>
            <person name="Cheng J.F."/>
            <person name="Goodwin L."/>
            <person name="Pitluck S."/>
            <person name="Peters L."/>
            <person name="Ovchinnikova G."/>
            <person name="Teshima H."/>
            <person name="Detter J.C."/>
            <person name="Han C.S."/>
            <person name="Tapia R."/>
            <person name="Land M.L."/>
            <person name="Hauser L."/>
            <person name="Kyrpides N.C."/>
            <person name="Ivanova N.N."/>
            <person name="Pagani I."/>
            <person name="Huntmann M."/>
            <person name="Wei C.L."/>
            <person name="Davenport K.W."/>
            <person name="Daligault H."/>
            <person name="Chain P.S."/>
            <person name="Chen A."/>
            <person name="Mavromatis K."/>
            <person name="Markowitz V."/>
            <person name="Szeto E."/>
            <person name="Mikhailova N."/>
            <person name="Pati A."/>
            <person name="Wagner M."/>
            <person name="Woyke T."/>
            <person name="Ollivier B."/>
            <person name="Klenk H.P."/>
            <person name="Spring S."/>
            <person name="Loy A."/>
        </authorList>
    </citation>
    <scope>NUCLEOTIDE SEQUENCE [LARGE SCALE GENOMIC DNA]</scope>
    <source>
        <strain evidence="10">DSM 22704 / JCM 16185 / SJ4</strain>
    </source>
</reference>
<keyword evidence="6 7" id="KW-0472">Membrane</keyword>
<sequence>METILSHLGQFVVSVISLFGYLGVFLAMAIESACIPLPSEIILPFTGYMVFLGRFTLWQATLAATLGNLFGALIAYYIGLWGGRPFIKKFGRYIFIRERELSNTEKLFERRGELTVFIGRLLPVVRTFISLPAGIARMNAFKMAVYTVAGALPWCLMLIITGQKLGENWNTLKPLFHRLDLIVALLILMLVGFWIIRKRKSLKSKK</sequence>
<evidence type="ECO:0000256" key="7">
    <source>
        <dbReference type="SAM" id="Phobius"/>
    </source>
</evidence>
<dbReference type="AlphaFoldDB" id="I4DB89"/>
<evidence type="ECO:0000313" key="9">
    <source>
        <dbReference type="EMBL" id="AFM43063.1"/>
    </source>
</evidence>
<gene>
    <name evidence="9" type="ordered locus">Desaci_4204</name>
</gene>
<protein>
    <submittedName>
        <fullName evidence="9">Putative membrane-associated protein</fullName>
    </submittedName>
</protein>
<dbReference type="OrthoDB" id="9813426at2"/>